<dbReference type="AlphaFoldDB" id="A0A3P3ZRQ1"/>
<keyword evidence="3 5" id="KW-1133">Transmembrane helix</keyword>
<dbReference type="Pfam" id="PF04241">
    <property type="entry name" value="DUF423"/>
    <property type="match status" value="1"/>
</dbReference>
<dbReference type="EMBL" id="UOYP01000601">
    <property type="protein sequence ID" value="VAY89379.1"/>
    <property type="molecule type" value="Genomic_DNA"/>
</dbReference>
<evidence type="ECO:0000256" key="3">
    <source>
        <dbReference type="ARBA" id="ARBA00022989"/>
    </source>
</evidence>
<evidence type="ECO:0000256" key="4">
    <source>
        <dbReference type="ARBA" id="ARBA00023136"/>
    </source>
</evidence>
<keyword evidence="4 5" id="KW-0472">Membrane</keyword>
<feature type="transmembrane region" description="Helical" evidence="5">
    <location>
        <begin position="51"/>
        <end position="68"/>
    </location>
</feature>
<dbReference type="PANTHER" id="PTHR43461">
    <property type="entry name" value="TRANSMEMBRANE PROTEIN 256"/>
    <property type="match status" value="1"/>
</dbReference>
<evidence type="ECO:0000313" key="6">
    <source>
        <dbReference type="EMBL" id="VAY89379.1"/>
    </source>
</evidence>
<comment type="subcellular location">
    <subcellularLocation>
        <location evidence="1">Membrane</location>
        <topology evidence="1">Multi-pass membrane protein</topology>
    </subcellularLocation>
</comment>
<evidence type="ECO:0008006" key="7">
    <source>
        <dbReference type="Google" id="ProtNLM"/>
    </source>
</evidence>
<dbReference type="PANTHER" id="PTHR43461:SF1">
    <property type="entry name" value="TRANSMEMBRANE PROTEIN 256"/>
    <property type="match status" value="1"/>
</dbReference>
<keyword evidence="2 5" id="KW-0812">Transmembrane</keyword>
<gene>
    <name evidence="6" type="ORF">CARN8_640003</name>
</gene>
<feature type="transmembrane region" description="Helical" evidence="5">
    <location>
        <begin position="75"/>
        <end position="92"/>
    </location>
</feature>
<dbReference type="GO" id="GO:0005886">
    <property type="term" value="C:plasma membrane"/>
    <property type="evidence" value="ECO:0007669"/>
    <property type="project" value="TreeGrafter"/>
</dbReference>
<organism evidence="6">
    <name type="scientific">mine drainage metagenome</name>
    <dbReference type="NCBI Taxonomy" id="410659"/>
    <lineage>
        <taxon>unclassified sequences</taxon>
        <taxon>metagenomes</taxon>
        <taxon>ecological metagenomes</taxon>
    </lineage>
</organism>
<dbReference type="InterPro" id="IPR006696">
    <property type="entry name" value="DUF423"/>
</dbReference>
<evidence type="ECO:0000256" key="2">
    <source>
        <dbReference type="ARBA" id="ARBA00022692"/>
    </source>
</evidence>
<reference evidence="6" key="1">
    <citation type="submission" date="2018-10" db="EMBL/GenBank/DDBJ databases">
        <authorList>
            <person name="Plewniak F."/>
        </authorList>
    </citation>
    <scope>NUCLEOTIDE SEQUENCE</scope>
</reference>
<accession>A0A3P3ZRQ1</accession>
<sequence length="127" mass="13307">MPSNDSSPRMLRLSGALLAFTGIVLGAFGAHALRSILAPPLLEVWHTGVEYQLWNAVGLIGLGGWTGVDMRGPGRLIGGGVLVFSGSLYLLALTGASWLGAVTPLGGLAMLTGWAWVSWKVARPRPE</sequence>
<proteinExistence type="predicted"/>
<evidence type="ECO:0000256" key="1">
    <source>
        <dbReference type="ARBA" id="ARBA00004141"/>
    </source>
</evidence>
<name>A0A3P3ZRQ1_9ZZZZ</name>
<evidence type="ECO:0000256" key="5">
    <source>
        <dbReference type="SAM" id="Phobius"/>
    </source>
</evidence>
<protein>
    <recommendedName>
        <fullName evidence="7">Membrane protein containing DUF423</fullName>
    </recommendedName>
</protein>